<dbReference type="EMBL" id="QRBI01000118">
    <property type="protein sequence ID" value="RMC08096.1"/>
    <property type="molecule type" value="Genomic_DNA"/>
</dbReference>
<dbReference type="AlphaFoldDB" id="A0A3M0K4K4"/>
<sequence>MVPDKNLLQKKRLRREQWHWHLGRSNSPHYKVTGIPVEVVSKKNLATEPLCQVCIVIEMVLQEIGVYSALQEDVVSSSIPKDLQSGKGQRRREILKGLCKENPGVKDSYLSQGQARTFLFVPEMWWRNRTGAGWLVATLQLVDDERKSAASGLDTDL</sequence>
<name>A0A3M0K4K4_HIRRU</name>
<organism evidence="1 2">
    <name type="scientific">Hirundo rustica rustica</name>
    <dbReference type="NCBI Taxonomy" id="333673"/>
    <lineage>
        <taxon>Eukaryota</taxon>
        <taxon>Metazoa</taxon>
        <taxon>Chordata</taxon>
        <taxon>Craniata</taxon>
        <taxon>Vertebrata</taxon>
        <taxon>Euteleostomi</taxon>
        <taxon>Archelosauria</taxon>
        <taxon>Archosauria</taxon>
        <taxon>Dinosauria</taxon>
        <taxon>Saurischia</taxon>
        <taxon>Theropoda</taxon>
        <taxon>Coelurosauria</taxon>
        <taxon>Aves</taxon>
        <taxon>Neognathae</taxon>
        <taxon>Neoaves</taxon>
        <taxon>Telluraves</taxon>
        <taxon>Australaves</taxon>
        <taxon>Passeriformes</taxon>
        <taxon>Sylvioidea</taxon>
        <taxon>Hirundinidae</taxon>
        <taxon>Hirundo</taxon>
    </lineage>
</organism>
<reference evidence="1 2" key="1">
    <citation type="submission" date="2018-07" db="EMBL/GenBank/DDBJ databases">
        <title>A high quality draft genome assembly of the barn swallow (H. rustica rustica).</title>
        <authorList>
            <person name="Formenti G."/>
            <person name="Chiara M."/>
            <person name="Poveda L."/>
            <person name="Francoijs K.-J."/>
            <person name="Bonisoli-Alquati A."/>
            <person name="Canova L."/>
            <person name="Gianfranceschi L."/>
            <person name="Horner D.S."/>
            <person name="Saino N."/>
        </authorList>
    </citation>
    <scope>NUCLEOTIDE SEQUENCE [LARGE SCALE GENOMIC DNA]</scope>
    <source>
        <strain evidence="1">Chelidonia</strain>
        <tissue evidence="1">Blood</tissue>
    </source>
</reference>
<accession>A0A3M0K4K4</accession>
<proteinExistence type="predicted"/>
<evidence type="ECO:0000313" key="1">
    <source>
        <dbReference type="EMBL" id="RMC08096.1"/>
    </source>
</evidence>
<dbReference type="Proteomes" id="UP000269221">
    <property type="component" value="Unassembled WGS sequence"/>
</dbReference>
<gene>
    <name evidence="1" type="ORF">DUI87_15127</name>
</gene>
<evidence type="ECO:0000313" key="2">
    <source>
        <dbReference type="Proteomes" id="UP000269221"/>
    </source>
</evidence>
<protein>
    <submittedName>
        <fullName evidence="1">Uncharacterized protein</fullName>
    </submittedName>
</protein>
<comment type="caution">
    <text evidence="1">The sequence shown here is derived from an EMBL/GenBank/DDBJ whole genome shotgun (WGS) entry which is preliminary data.</text>
</comment>
<keyword evidence="2" id="KW-1185">Reference proteome</keyword>